<dbReference type="InterPro" id="IPR050237">
    <property type="entry name" value="ATP-dep_AMP-bd_enzyme"/>
</dbReference>
<dbReference type="OrthoDB" id="9803968at2"/>
<dbReference type="Gene3D" id="3.30.300.30">
    <property type="match status" value="1"/>
</dbReference>
<protein>
    <submittedName>
        <fullName evidence="7">AMP-binding protein</fullName>
    </submittedName>
</protein>
<dbReference type="RefSeq" id="WP_139670344.1">
    <property type="nucleotide sequence ID" value="NZ_VDLY02000013.1"/>
</dbReference>
<name>A0A5N6A334_9ACTN</name>
<feature type="domain" description="AMP-binding enzyme C-terminal" evidence="6">
    <location>
        <begin position="475"/>
        <end position="544"/>
    </location>
</feature>
<dbReference type="Gene3D" id="2.30.38.10">
    <property type="entry name" value="Luciferase, Domain 3"/>
    <property type="match status" value="1"/>
</dbReference>
<evidence type="ECO:0000256" key="2">
    <source>
        <dbReference type="ARBA" id="ARBA00022741"/>
    </source>
</evidence>
<dbReference type="PANTHER" id="PTHR43767:SF1">
    <property type="entry name" value="NONRIBOSOMAL PEPTIDE SYNTHASE PES1 (EUROFUNG)-RELATED"/>
    <property type="match status" value="1"/>
</dbReference>
<dbReference type="SUPFAM" id="SSF56801">
    <property type="entry name" value="Acetyl-CoA synthetase-like"/>
    <property type="match status" value="1"/>
</dbReference>
<dbReference type="Pfam" id="PF13193">
    <property type="entry name" value="AMP-binding_C"/>
    <property type="match status" value="1"/>
</dbReference>
<feature type="region of interest" description="Disordered" evidence="4">
    <location>
        <begin position="1"/>
        <end position="36"/>
    </location>
</feature>
<comment type="caution">
    <text evidence="7">The sequence shown here is derived from an EMBL/GenBank/DDBJ whole genome shotgun (WGS) entry which is preliminary data.</text>
</comment>
<evidence type="ECO:0000259" key="6">
    <source>
        <dbReference type="Pfam" id="PF13193"/>
    </source>
</evidence>
<evidence type="ECO:0000313" key="7">
    <source>
        <dbReference type="EMBL" id="KAB8162845.1"/>
    </source>
</evidence>
<feature type="domain" description="AMP-dependent synthetase/ligase" evidence="5">
    <location>
        <begin position="62"/>
        <end position="424"/>
    </location>
</feature>
<evidence type="ECO:0000256" key="1">
    <source>
        <dbReference type="ARBA" id="ARBA00022598"/>
    </source>
</evidence>
<dbReference type="Gene3D" id="3.40.50.980">
    <property type="match status" value="2"/>
</dbReference>
<dbReference type="InterPro" id="IPR000873">
    <property type="entry name" value="AMP-dep_synth/lig_dom"/>
</dbReference>
<dbReference type="FunFam" id="2.30.38.10:FF:000003">
    <property type="entry name" value="Vibriobactin-specific 2,3-dihydroxybenzoate-AMP ligase"/>
    <property type="match status" value="1"/>
</dbReference>
<dbReference type="Proteomes" id="UP000314251">
    <property type="component" value="Unassembled WGS sequence"/>
</dbReference>
<dbReference type="GO" id="GO:0005524">
    <property type="term" value="F:ATP binding"/>
    <property type="evidence" value="ECO:0007669"/>
    <property type="project" value="UniProtKB-KW"/>
</dbReference>
<evidence type="ECO:0000256" key="3">
    <source>
        <dbReference type="ARBA" id="ARBA00022840"/>
    </source>
</evidence>
<dbReference type="GO" id="GO:0016878">
    <property type="term" value="F:acid-thiol ligase activity"/>
    <property type="evidence" value="ECO:0007669"/>
    <property type="project" value="UniProtKB-ARBA"/>
</dbReference>
<keyword evidence="3" id="KW-0067">ATP-binding</keyword>
<organism evidence="7 8">
    <name type="scientific">Streptomyces mimosae</name>
    <dbReference type="NCBI Taxonomy" id="2586635"/>
    <lineage>
        <taxon>Bacteria</taxon>
        <taxon>Bacillati</taxon>
        <taxon>Actinomycetota</taxon>
        <taxon>Actinomycetes</taxon>
        <taxon>Kitasatosporales</taxon>
        <taxon>Streptomycetaceae</taxon>
        <taxon>Streptomyces</taxon>
    </lineage>
</organism>
<dbReference type="AlphaFoldDB" id="A0A5N6A334"/>
<evidence type="ECO:0000313" key="8">
    <source>
        <dbReference type="Proteomes" id="UP000314251"/>
    </source>
</evidence>
<proteinExistence type="predicted"/>
<gene>
    <name evidence="7" type="ORF">FH607_019535</name>
</gene>
<keyword evidence="2" id="KW-0547">Nucleotide-binding</keyword>
<dbReference type="EMBL" id="VDLY02000013">
    <property type="protein sequence ID" value="KAB8162845.1"/>
    <property type="molecule type" value="Genomic_DNA"/>
</dbReference>
<evidence type="ECO:0000259" key="5">
    <source>
        <dbReference type="Pfam" id="PF00501"/>
    </source>
</evidence>
<keyword evidence="8" id="KW-1185">Reference proteome</keyword>
<dbReference type="InterPro" id="IPR025110">
    <property type="entry name" value="AMP-bd_C"/>
</dbReference>
<dbReference type="InterPro" id="IPR045851">
    <property type="entry name" value="AMP-bd_C_sf"/>
</dbReference>
<accession>A0A5N6A334</accession>
<sequence>MFPPFAPATAERPPAPSLTPAPDASPDLGPDARATPGWPEEFAARYRAAGHWRGETVGRALRDRAAAHPDRVALVDGPRRWTYGRLDALVDRMAAGLAALGVARGDRVVVQLPNVAEFFEVTLALLRLGAPPVLAHPEHREAELRNLCSFTEARALVVADAWDGYDFRALAGRVADEVPTLRHVLVAGRPGPHTPLDSVPRDPVRPLTGPEPGDVALLRLSGSTTGAPRLVPRTHDDYLHGLRAANEAAGIDHTTVYLCALPASGALALGAPGALGTLCAGGRVVVSPHPGPDTAFPLIARERVTTTALVPPLAARWIDAAATTAQDLGSLRLLQVGGAPLDERTARRVSPALGCALQQVYGTAEGLVSATRLDDPVETVVTTQGRPLCADDEIRVVDEHGEPVPPGAAGQLLVRGPGTVRGHWRAPEHDRLAFTADGFHRTGDLVRRTEGGALVVVGRVRRGINRGGQQFAPEEVENHLLAHPDVYDALVVGVPDAFLGERVTARLVPRPGAALPTPAAIRAFLHARGLAAFKIPERVEAARDMTHEAA</sequence>
<dbReference type="Pfam" id="PF00501">
    <property type="entry name" value="AMP-binding"/>
    <property type="match status" value="1"/>
</dbReference>
<evidence type="ECO:0000256" key="4">
    <source>
        <dbReference type="SAM" id="MobiDB-lite"/>
    </source>
</evidence>
<dbReference type="PANTHER" id="PTHR43767">
    <property type="entry name" value="LONG-CHAIN-FATTY-ACID--COA LIGASE"/>
    <property type="match status" value="1"/>
</dbReference>
<keyword evidence="1" id="KW-0436">Ligase</keyword>
<reference evidence="7" key="1">
    <citation type="submission" date="2019-10" db="EMBL/GenBank/DDBJ databases">
        <title>Nonomuraea sp. nov., isolated from Phyllanthus amarus.</title>
        <authorList>
            <person name="Klykleung N."/>
            <person name="Tanasupawat S."/>
        </authorList>
    </citation>
    <scope>NUCLEOTIDE SEQUENCE [LARGE SCALE GENOMIC DNA]</scope>
    <source>
        <strain evidence="7">3MP-10</strain>
    </source>
</reference>